<accession>A0A0F3NKB8</accession>
<dbReference type="Pfam" id="PF01128">
    <property type="entry name" value="IspD"/>
    <property type="match status" value="1"/>
</dbReference>
<dbReference type="PANTHER" id="PTHR32125">
    <property type="entry name" value="2-C-METHYL-D-ERYTHRITOL 4-PHOSPHATE CYTIDYLYLTRANSFERASE, CHLOROPLASTIC"/>
    <property type="match status" value="1"/>
</dbReference>
<proteinExistence type="predicted"/>
<dbReference type="EMBL" id="LANT01000001">
    <property type="protein sequence ID" value="KJV68508.1"/>
    <property type="molecule type" value="Genomic_DNA"/>
</dbReference>
<dbReference type="InterPro" id="IPR029044">
    <property type="entry name" value="Nucleotide-diphossugar_trans"/>
</dbReference>
<comment type="caution">
    <text evidence="3">The sequence shown here is derived from an EMBL/GenBank/DDBJ whole genome shotgun (WGS) entry which is preliminary data.</text>
</comment>
<dbReference type="Proteomes" id="UP000033754">
    <property type="component" value="Unassembled WGS sequence"/>
</dbReference>
<dbReference type="AlphaFoldDB" id="A0A0F3NKB8"/>
<dbReference type="InterPro" id="IPR050088">
    <property type="entry name" value="IspD/TarI_cytidylyltransf_bact"/>
</dbReference>
<dbReference type="CDD" id="cd02516">
    <property type="entry name" value="CDP-ME_synthetase"/>
    <property type="match status" value="1"/>
</dbReference>
<reference evidence="3 4" key="1">
    <citation type="submission" date="2015-01" db="EMBL/GenBank/DDBJ databases">
        <title>Genome Sequencing of Rickettsiales.</title>
        <authorList>
            <person name="Daugherty S.C."/>
            <person name="Su Q."/>
            <person name="Abolude K."/>
            <person name="Beier-Sexton M."/>
            <person name="Carlyon J.A."/>
            <person name="Carter R."/>
            <person name="Day N.P."/>
            <person name="Dumler S.J."/>
            <person name="Dyachenko V."/>
            <person name="Godinez A."/>
            <person name="Kurtti T.J."/>
            <person name="Lichay M."/>
            <person name="Mullins K.E."/>
            <person name="Ott S."/>
            <person name="Pappas-Brown V."/>
            <person name="Paris D.H."/>
            <person name="Patel P."/>
            <person name="Richards A.L."/>
            <person name="Sadzewicz L."/>
            <person name="Sears K."/>
            <person name="Seidman D."/>
            <person name="Sengamalay N."/>
            <person name="Stenos J."/>
            <person name="Tallon L.J."/>
            <person name="Vincent G."/>
            <person name="Fraser C.M."/>
            <person name="Munderloh U."/>
            <person name="Dunning-Hotopp J.C."/>
        </authorList>
    </citation>
    <scope>NUCLEOTIDE SEQUENCE [LARGE SCALE GENOMIC DNA]</scope>
    <source>
        <strain evidence="3 4">NCH-1</strain>
    </source>
</reference>
<dbReference type="SUPFAM" id="SSF53448">
    <property type="entry name" value="Nucleotide-diphospho-sugar transferases"/>
    <property type="match status" value="1"/>
</dbReference>
<evidence type="ECO:0008006" key="5">
    <source>
        <dbReference type="Google" id="ProtNLM"/>
    </source>
</evidence>
<dbReference type="GO" id="GO:0050518">
    <property type="term" value="F:2-C-methyl-D-erythritol 4-phosphate cytidylyltransferase activity"/>
    <property type="evidence" value="ECO:0007669"/>
    <property type="project" value="TreeGrafter"/>
</dbReference>
<dbReference type="PATRIC" id="fig|1359161.3.peg.40"/>
<evidence type="ECO:0000256" key="2">
    <source>
        <dbReference type="ARBA" id="ARBA00022695"/>
    </source>
</evidence>
<protein>
    <recommendedName>
        <fullName evidence="5">2-C-methyl-D-erythritol 4-phosphate cytidylyltransferase</fullName>
    </recommendedName>
</protein>
<dbReference type="InterPro" id="IPR034683">
    <property type="entry name" value="IspD/TarI"/>
</dbReference>
<gene>
    <name evidence="3" type="ORF">EPHNCH_0042</name>
</gene>
<keyword evidence="1" id="KW-0808">Transferase</keyword>
<dbReference type="PANTHER" id="PTHR32125:SF4">
    <property type="entry name" value="2-C-METHYL-D-ERYTHRITOL 4-PHOSPHATE CYTIDYLYLTRANSFERASE, CHLOROPLASTIC"/>
    <property type="match status" value="1"/>
</dbReference>
<evidence type="ECO:0000313" key="4">
    <source>
        <dbReference type="Proteomes" id="UP000033754"/>
    </source>
</evidence>
<sequence length="236" mass="26618">MMPLFVVLIVAAGESRRLGNKNQLKQYLRIQRHSVLAHTITQMVTSFVHSVKVVIGQGQDAFYEHSLLSLPKKVTDLLIPPVYGGARRQDSVRIGLESIEHINPEFVIIHDACRPFASLPSADVITYHLRDHAGIVPVLQPSDTISRVENSVIMEEIAKDSVRIVQTPQIYRYKDILRCHKEVYSTDPEKYFSDESSVMVACGMSVITTEGDYNNFKITTAEDVTRAELYMQHMGS</sequence>
<dbReference type="Gene3D" id="3.90.550.10">
    <property type="entry name" value="Spore Coat Polysaccharide Biosynthesis Protein SpsA, Chain A"/>
    <property type="match status" value="1"/>
</dbReference>
<keyword evidence="2" id="KW-0548">Nucleotidyltransferase</keyword>
<evidence type="ECO:0000256" key="1">
    <source>
        <dbReference type="ARBA" id="ARBA00022679"/>
    </source>
</evidence>
<evidence type="ECO:0000313" key="3">
    <source>
        <dbReference type="EMBL" id="KJV68508.1"/>
    </source>
</evidence>
<name>A0A0F3NKB8_ANAPH</name>
<organism evidence="3 4">
    <name type="scientific">Anaplasma phagocytophilum str. NCH-1</name>
    <dbReference type="NCBI Taxonomy" id="1359161"/>
    <lineage>
        <taxon>Bacteria</taxon>
        <taxon>Pseudomonadati</taxon>
        <taxon>Pseudomonadota</taxon>
        <taxon>Alphaproteobacteria</taxon>
        <taxon>Rickettsiales</taxon>
        <taxon>Anaplasmataceae</taxon>
        <taxon>Anaplasma</taxon>
        <taxon>phagocytophilum group</taxon>
    </lineage>
</organism>